<dbReference type="OrthoDB" id="5809348at2759"/>
<keyword evidence="2" id="KW-1185">Reference proteome</keyword>
<dbReference type="EMBL" id="KZ348965">
    <property type="protein sequence ID" value="PIO65496.1"/>
    <property type="molecule type" value="Genomic_DNA"/>
</dbReference>
<proteinExistence type="predicted"/>
<sequence>MAGGGEKDVPRTPKRVEVVKFYNRDEKRKRDHQGYGTKTIVNMGAEPMSREQAISISLHTLHSMLLCCCWPVHKCVTYFFEKIDDHERAELKSELKLYAEWLLNILGRSFFIFKQIKEKKFIFKQIKEKIHYKNGP</sequence>
<evidence type="ECO:0000313" key="2">
    <source>
        <dbReference type="Proteomes" id="UP000230423"/>
    </source>
</evidence>
<protein>
    <submittedName>
        <fullName evidence="1">Uncharacterized protein</fullName>
    </submittedName>
</protein>
<accession>A0A2G9U5G3</accession>
<name>A0A2G9U5G3_TELCI</name>
<dbReference type="Proteomes" id="UP000230423">
    <property type="component" value="Unassembled WGS sequence"/>
</dbReference>
<dbReference type="AlphaFoldDB" id="A0A2G9U5G3"/>
<evidence type="ECO:0000313" key="1">
    <source>
        <dbReference type="EMBL" id="PIO65496.1"/>
    </source>
</evidence>
<gene>
    <name evidence="1" type="ORF">TELCIR_12832</name>
</gene>
<organism evidence="1 2">
    <name type="scientific">Teladorsagia circumcincta</name>
    <name type="common">Brown stomach worm</name>
    <name type="synonym">Ostertagia circumcincta</name>
    <dbReference type="NCBI Taxonomy" id="45464"/>
    <lineage>
        <taxon>Eukaryota</taxon>
        <taxon>Metazoa</taxon>
        <taxon>Ecdysozoa</taxon>
        <taxon>Nematoda</taxon>
        <taxon>Chromadorea</taxon>
        <taxon>Rhabditida</taxon>
        <taxon>Rhabditina</taxon>
        <taxon>Rhabditomorpha</taxon>
        <taxon>Strongyloidea</taxon>
        <taxon>Trichostrongylidae</taxon>
        <taxon>Teladorsagia</taxon>
    </lineage>
</organism>
<reference evidence="1 2" key="1">
    <citation type="submission" date="2015-09" db="EMBL/GenBank/DDBJ databases">
        <title>Draft genome of the parasitic nematode Teladorsagia circumcincta isolate WARC Sus (inbred).</title>
        <authorList>
            <person name="Mitreva M."/>
        </authorList>
    </citation>
    <scope>NUCLEOTIDE SEQUENCE [LARGE SCALE GENOMIC DNA]</scope>
    <source>
        <strain evidence="1 2">S</strain>
    </source>
</reference>